<dbReference type="GO" id="GO:0009279">
    <property type="term" value="C:cell outer membrane"/>
    <property type="evidence" value="ECO:0007669"/>
    <property type="project" value="UniProtKB-SubCell"/>
</dbReference>
<feature type="domain" description="TonB-dependent receptor plug" evidence="14">
    <location>
        <begin position="118"/>
        <end position="221"/>
    </location>
</feature>
<dbReference type="InterPro" id="IPR037066">
    <property type="entry name" value="Plug_dom_sf"/>
</dbReference>
<dbReference type="PROSITE" id="PS52016">
    <property type="entry name" value="TONB_DEPENDENT_REC_3"/>
    <property type="match status" value="1"/>
</dbReference>
<evidence type="ECO:0000256" key="1">
    <source>
        <dbReference type="ARBA" id="ARBA00004571"/>
    </source>
</evidence>
<keyword evidence="5 10" id="KW-0812">Transmembrane</keyword>
<feature type="region of interest" description="Disordered" evidence="12">
    <location>
        <begin position="79"/>
        <end position="106"/>
    </location>
</feature>
<dbReference type="Proteomes" id="UP000243719">
    <property type="component" value="Unassembled WGS sequence"/>
</dbReference>
<dbReference type="EMBL" id="FNLO01000001">
    <property type="protein sequence ID" value="SDV46251.1"/>
    <property type="molecule type" value="Genomic_DNA"/>
</dbReference>
<gene>
    <name evidence="15" type="ORF">SAMN05216551_101202</name>
</gene>
<dbReference type="GO" id="GO:0015344">
    <property type="term" value="F:siderophore uptake transmembrane transporter activity"/>
    <property type="evidence" value="ECO:0007669"/>
    <property type="project" value="TreeGrafter"/>
</dbReference>
<evidence type="ECO:0000256" key="2">
    <source>
        <dbReference type="ARBA" id="ARBA00009810"/>
    </source>
</evidence>
<evidence type="ECO:0000256" key="8">
    <source>
        <dbReference type="ARBA" id="ARBA00023170"/>
    </source>
</evidence>
<dbReference type="InterPro" id="IPR012910">
    <property type="entry name" value="Plug_dom"/>
</dbReference>
<evidence type="ECO:0000256" key="10">
    <source>
        <dbReference type="PROSITE-ProRule" id="PRU01360"/>
    </source>
</evidence>
<evidence type="ECO:0000256" key="11">
    <source>
        <dbReference type="RuleBase" id="RU003357"/>
    </source>
</evidence>
<evidence type="ECO:0000256" key="7">
    <source>
        <dbReference type="ARBA" id="ARBA00023136"/>
    </source>
</evidence>
<dbReference type="PANTHER" id="PTHR30069">
    <property type="entry name" value="TONB-DEPENDENT OUTER MEMBRANE RECEPTOR"/>
    <property type="match status" value="1"/>
</dbReference>
<keyword evidence="16" id="KW-1185">Reference proteome</keyword>
<evidence type="ECO:0000259" key="13">
    <source>
        <dbReference type="Pfam" id="PF00593"/>
    </source>
</evidence>
<keyword evidence="8" id="KW-0675">Receptor</keyword>
<evidence type="ECO:0000256" key="9">
    <source>
        <dbReference type="ARBA" id="ARBA00023237"/>
    </source>
</evidence>
<evidence type="ECO:0000313" key="16">
    <source>
        <dbReference type="Proteomes" id="UP000243719"/>
    </source>
</evidence>
<dbReference type="Pfam" id="PF00593">
    <property type="entry name" value="TonB_dep_Rec_b-barrel"/>
    <property type="match status" value="1"/>
</dbReference>
<sequence length="751" mass="80328">MPVIDTLFYNIGVIQSYNITNTFNLLLPASVTRPPLDSDSRARRIRPAGARPLLRLTPIALLALSAFALAAEPADPATAPQTATAAADMPQPAGTEATRVDDAQAPVLTTANPLGSREIASPSTILYGNALALAEQDSLGATLNGLPGVSTTTYGPFVGRPIIRGMDGDRIRILQNGVASLDASSLSFDHAVPIDPFSAERIEIVRGPAALLYGGNAVGGVVNTIDNRIPRESLDGVSGQVDSRYDTANRSRSGAAMVEGGSNGFNFHVDAWARKTGEVKIPGYAHSAVQRARDDADAAQPYGTLPNSDGQDSGGSVGASYTWASGYAGLAWSGYQADYGSVAEPSVRLRMRQDRLTGAAEVRDLDGPFKQAKFDFSYTDYQHKEIDDGETGTIFKNRGFDSRLTLTHRDIGPVKGAVGVQFSQNTFSALGDEALVPRTQTTTAALFGLEEWQALPRLKVSLGARYERVRLQPDAAGNERFAGAASREFNAGSAALGSIFQLAPNWSVAGNLSYTERAPTLYELYANGPHEATGQFLIGNADAAKEKAISADLSLRFENGPNKASFGGFYSRFHNYLAEYATGRLVDDNGTVSPDGELAEAVYRGVPATFYGLETDSTLRVFERGGHHVDVGLRGDYTHARNSDTGEPIPRIAPLRATLSLDYGYGAWFARGVMVHAWAQHRHPDDDTPTSGYTTLSLTAGYRFKIGRSNGLLYVRGDNLTNQTVRYASSVLRDIAPQPGRGVTVGLRTTF</sequence>
<protein>
    <submittedName>
        <fullName evidence="15">Iron complex outermembrane recepter protein</fullName>
    </submittedName>
</protein>
<comment type="subcellular location">
    <subcellularLocation>
        <location evidence="1 10">Cell outer membrane</location>
        <topology evidence="1 10">Multi-pass membrane protein</topology>
    </subcellularLocation>
</comment>
<name>A0A1H2PIV8_9BURK</name>
<proteinExistence type="inferred from homology"/>
<keyword evidence="4 10" id="KW-1134">Transmembrane beta strand</keyword>
<evidence type="ECO:0000256" key="4">
    <source>
        <dbReference type="ARBA" id="ARBA00022452"/>
    </source>
</evidence>
<dbReference type="STRING" id="1770053.SAMN05216551_101202"/>
<dbReference type="PANTHER" id="PTHR30069:SF40">
    <property type="entry name" value="TONB-DEPENDENT RECEPTOR NMB0964-RELATED"/>
    <property type="match status" value="1"/>
</dbReference>
<keyword evidence="9 10" id="KW-0998">Cell outer membrane</keyword>
<dbReference type="GO" id="GO:0044718">
    <property type="term" value="P:siderophore transmembrane transport"/>
    <property type="evidence" value="ECO:0007669"/>
    <property type="project" value="TreeGrafter"/>
</dbReference>
<evidence type="ECO:0000256" key="12">
    <source>
        <dbReference type="SAM" id="MobiDB-lite"/>
    </source>
</evidence>
<keyword evidence="7 10" id="KW-0472">Membrane</keyword>
<feature type="compositionally biased region" description="Low complexity" evidence="12">
    <location>
        <begin position="79"/>
        <end position="93"/>
    </location>
</feature>
<reference evidence="16" key="1">
    <citation type="submission" date="2016-09" db="EMBL/GenBank/DDBJ databases">
        <authorList>
            <person name="Varghese N."/>
            <person name="Submissions S."/>
        </authorList>
    </citation>
    <scope>NUCLEOTIDE SEQUENCE [LARGE SCALE GENOMIC DNA]</scope>
    <source>
        <strain evidence="16">JS23</strain>
    </source>
</reference>
<dbReference type="InterPro" id="IPR000531">
    <property type="entry name" value="Beta-barrel_TonB"/>
</dbReference>
<accession>A0A1H2PIV8</accession>
<dbReference type="SUPFAM" id="SSF56935">
    <property type="entry name" value="Porins"/>
    <property type="match status" value="1"/>
</dbReference>
<evidence type="ECO:0000259" key="14">
    <source>
        <dbReference type="Pfam" id="PF07715"/>
    </source>
</evidence>
<organism evidence="15 16">
    <name type="scientific">Chitinasiproducens palmae</name>
    <dbReference type="NCBI Taxonomy" id="1770053"/>
    <lineage>
        <taxon>Bacteria</taxon>
        <taxon>Pseudomonadati</taxon>
        <taxon>Pseudomonadota</taxon>
        <taxon>Betaproteobacteria</taxon>
        <taxon>Burkholderiales</taxon>
        <taxon>Burkholderiaceae</taxon>
        <taxon>Chitinasiproducens</taxon>
    </lineage>
</organism>
<keyword evidence="3 10" id="KW-0813">Transport</keyword>
<keyword evidence="6 11" id="KW-0798">TonB box</keyword>
<comment type="similarity">
    <text evidence="2 10 11">Belongs to the TonB-dependent receptor family.</text>
</comment>
<dbReference type="Gene3D" id="2.40.170.20">
    <property type="entry name" value="TonB-dependent receptor, beta-barrel domain"/>
    <property type="match status" value="1"/>
</dbReference>
<evidence type="ECO:0000256" key="3">
    <source>
        <dbReference type="ARBA" id="ARBA00022448"/>
    </source>
</evidence>
<evidence type="ECO:0000313" key="15">
    <source>
        <dbReference type="EMBL" id="SDV46251.1"/>
    </source>
</evidence>
<evidence type="ECO:0000256" key="5">
    <source>
        <dbReference type="ARBA" id="ARBA00022692"/>
    </source>
</evidence>
<dbReference type="AlphaFoldDB" id="A0A1H2PIV8"/>
<dbReference type="Pfam" id="PF07715">
    <property type="entry name" value="Plug"/>
    <property type="match status" value="1"/>
</dbReference>
<evidence type="ECO:0000256" key="6">
    <source>
        <dbReference type="ARBA" id="ARBA00023077"/>
    </source>
</evidence>
<dbReference type="InterPro" id="IPR036942">
    <property type="entry name" value="Beta-barrel_TonB_sf"/>
</dbReference>
<dbReference type="OrthoDB" id="9795928at2"/>
<feature type="region of interest" description="Disordered" evidence="12">
    <location>
        <begin position="292"/>
        <end position="316"/>
    </location>
</feature>
<dbReference type="Gene3D" id="2.170.130.10">
    <property type="entry name" value="TonB-dependent receptor, plug domain"/>
    <property type="match status" value="1"/>
</dbReference>
<feature type="domain" description="TonB-dependent receptor-like beta-barrel" evidence="13">
    <location>
        <begin position="290"/>
        <end position="720"/>
    </location>
</feature>
<dbReference type="InterPro" id="IPR039426">
    <property type="entry name" value="TonB-dep_rcpt-like"/>
</dbReference>